<dbReference type="EMBL" id="JAFHKK010000002">
    <property type="protein sequence ID" value="MBN2963433.1"/>
    <property type="molecule type" value="Genomic_DNA"/>
</dbReference>
<comment type="subcellular location">
    <subcellularLocation>
        <location evidence="10">Cytoplasm</location>
    </subcellularLocation>
    <text evidence="10">Associated with the membrane possibly through PlsY.</text>
</comment>
<dbReference type="SUPFAM" id="SSF53659">
    <property type="entry name" value="Isocitrate/Isopropylmalate dehydrogenase-like"/>
    <property type="match status" value="1"/>
</dbReference>
<keyword evidence="12" id="KW-1185">Reference proteome</keyword>
<reference evidence="11" key="1">
    <citation type="submission" date="2021-02" db="EMBL/GenBank/DDBJ databases">
        <title>Sulfurospirillum tamanensis sp. nov.</title>
        <authorList>
            <person name="Frolova A."/>
            <person name="Merkel A."/>
            <person name="Slobodkin A."/>
        </authorList>
    </citation>
    <scope>NUCLEOTIDE SEQUENCE</scope>
    <source>
        <strain evidence="11">T05b</strain>
    </source>
</reference>
<dbReference type="EC" id="2.3.1.274" evidence="8 10"/>
<organism evidence="11 12">
    <name type="scientific">Sulfurospirillum tamanense</name>
    <dbReference type="NCBI Taxonomy" id="2813362"/>
    <lineage>
        <taxon>Bacteria</taxon>
        <taxon>Pseudomonadati</taxon>
        <taxon>Campylobacterota</taxon>
        <taxon>Epsilonproteobacteria</taxon>
        <taxon>Campylobacterales</taxon>
        <taxon>Sulfurospirillaceae</taxon>
        <taxon>Sulfurospirillum</taxon>
    </lineage>
</organism>
<reference evidence="11" key="2">
    <citation type="submission" date="2021-02" db="EMBL/GenBank/DDBJ databases">
        <authorList>
            <person name="Merkel A.Y."/>
        </authorList>
    </citation>
    <scope>NUCLEOTIDE SEQUENCE</scope>
    <source>
        <strain evidence="11">T05b</strain>
    </source>
</reference>
<dbReference type="PANTHER" id="PTHR30100">
    <property type="entry name" value="FATTY ACID/PHOSPHOLIPID SYNTHESIS PROTEIN PLSX"/>
    <property type="match status" value="1"/>
</dbReference>
<evidence type="ECO:0000256" key="2">
    <source>
        <dbReference type="ARBA" id="ARBA00022490"/>
    </source>
</evidence>
<keyword evidence="6 10" id="KW-0594">Phospholipid biosynthesis</keyword>
<keyword evidence="4 10" id="KW-0808">Transferase</keyword>
<comment type="similarity">
    <text evidence="10">Belongs to the PlsX family.</text>
</comment>
<evidence type="ECO:0000256" key="7">
    <source>
        <dbReference type="ARBA" id="ARBA00023264"/>
    </source>
</evidence>
<keyword evidence="7 10" id="KW-1208">Phospholipid metabolism</keyword>
<dbReference type="Pfam" id="PF02504">
    <property type="entry name" value="FA_synthesis"/>
    <property type="match status" value="1"/>
</dbReference>
<evidence type="ECO:0000256" key="5">
    <source>
        <dbReference type="ARBA" id="ARBA00023098"/>
    </source>
</evidence>
<comment type="pathway">
    <text evidence="10">Lipid metabolism; phospholipid metabolism.</text>
</comment>
<comment type="caution">
    <text evidence="11">The sequence shown here is derived from an EMBL/GenBank/DDBJ whole genome shotgun (WGS) entry which is preliminary data.</text>
</comment>
<dbReference type="PANTHER" id="PTHR30100:SF1">
    <property type="entry name" value="PHOSPHATE ACYLTRANSFERASE"/>
    <property type="match status" value="1"/>
</dbReference>
<dbReference type="InterPro" id="IPR012281">
    <property type="entry name" value="Phospholipid_synth_PlsX-like"/>
</dbReference>
<proteinExistence type="inferred from homology"/>
<evidence type="ECO:0000256" key="1">
    <source>
        <dbReference type="ARBA" id="ARBA00001232"/>
    </source>
</evidence>
<dbReference type="Proteomes" id="UP000703590">
    <property type="component" value="Unassembled WGS sequence"/>
</dbReference>
<keyword evidence="11" id="KW-0012">Acyltransferase</keyword>
<keyword evidence="3 10" id="KW-0444">Lipid biosynthesis</keyword>
<evidence type="ECO:0000256" key="4">
    <source>
        <dbReference type="ARBA" id="ARBA00022679"/>
    </source>
</evidence>
<dbReference type="Gene3D" id="3.40.718.10">
    <property type="entry name" value="Isopropylmalate Dehydrogenase"/>
    <property type="match status" value="1"/>
</dbReference>
<name>A0ABS2WPA6_9BACT</name>
<accession>A0ABS2WPA6</accession>
<comment type="function">
    <text evidence="10">Catalyzes the reversible formation of acyl-phosphate (acyl-PO(4)) from acyl-[acyl-carrier-protein] (acyl-ACP). This enzyme utilizes acyl-ACP as fatty acyl donor, but not acyl-CoA.</text>
</comment>
<evidence type="ECO:0000313" key="12">
    <source>
        <dbReference type="Proteomes" id="UP000703590"/>
    </source>
</evidence>
<dbReference type="HAMAP" id="MF_00019">
    <property type="entry name" value="PlsX"/>
    <property type="match status" value="1"/>
</dbReference>
<evidence type="ECO:0000256" key="10">
    <source>
        <dbReference type="HAMAP-Rule" id="MF_00019"/>
    </source>
</evidence>
<keyword evidence="5 10" id="KW-0443">Lipid metabolism</keyword>
<protein>
    <recommendedName>
        <fullName evidence="8 10">Phosphate acyltransferase</fullName>
        <ecNumber evidence="8 10">2.3.1.274</ecNumber>
    </recommendedName>
    <alternativeName>
        <fullName evidence="10">Acyl-ACP phosphotransacylase</fullName>
    </alternativeName>
    <alternativeName>
        <fullName evidence="10">Acyl-[acyl-carrier-protein]--phosphate acyltransferase</fullName>
    </alternativeName>
    <alternativeName>
        <fullName evidence="10">Phosphate-acyl-ACP acyltransferase</fullName>
    </alternativeName>
</protein>
<evidence type="ECO:0000256" key="9">
    <source>
        <dbReference type="ARBA" id="ARBA00046608"/>
    </source>
</evidence>
<dbReference type="PIRSF" id="PIRSF002465">
    <property type="entry name" value="Phsphlp_syn_PlsX"/>
    <property type="match status" value="1"/>
</dbReference>
<dbReference type="GO" id="GO:0016746">
    <property type="term" value="F:acyltransferase activity"/>
    <property type="evidence" value="ECO:0007669"/>
    <property type="project" value="UniProtKB-KW"/>
</dbReference>
<comment type="catalytic activity">
    <reaction evidence="1 10">
        <text>a fatty acyl-[ACP] + phosphate = an acyl phosphate + holo-[ACP]</text>
        <dbReference type="Rhea" id="RHEA:42292"/>
        <dbReference type="Rhea" id="RHEA-COMP:9685"/>
        <dbReference type="Rhea" id="RHEA-COMP:14125"/>
        <dbReference type="ChEBI" id="CHEBI:43474"/>
        <dbReference type="ChEBI" id="CHEBI:59918"/>
        <dbReference type="ChEBI" id="CHEBI:64479"/>
        <dbReference type="ChEBI" id="CHEBI:138651"/>
        <dbReference type="EC" id="2.3.1.274"/>
    </reaction>
</comment>
<comment type="subunit">
    <text evidence="9 10">Homodimer. Probably interacts with PlsY.</text>
</comment>
<evidence type="ECO:0000256" key="6">
    <source>
        <dbReference type="ARBA" id="ARBA00023209"/>
    </source>
</evidence>
<dbReference type="NCBIfam" id="TIGR00182">
    <property type="entry name" value="plsX"/>
    <property type="match status" value="1"/>
</dbReference>
<evidence type="ECO:0000313" key="11">
    <source>
        <dbReference type="EMBL" id="MBN2963433.1"/>
    </source>
</evidence>
<dbReference type="InterPro" id="IPR003664">
    <property type="entry name" value="FA_synthesis"/>
</dbReference>
<evidence type="ECO:0000256" key="3">
    <source>
        <dbReference type="ARBA" id="ARBA00022516"/>
    </source>
</evidence>
<gene>
    <name evidence="10 11" type="primary">plsX</name>
    <name evidence="11" type="ORF">JWV37_01440</name>
</gene>
<keyword evidence="2 10" id="KW-0963">Cytoplasm</keyword>
<dbReference type="RefSeq" id="WP_205457873.1">
    <property type="nucleotide sequence ID" value="NZ_JAFHKK010000002.1"/>
</dbReference>
<sequence length="331" mass="35314">MLRIAIDAMGGDFGPEPIVEGAIQALLASKKEFHAILVGDSAVIKPMIPQGLLKKVSFVETRDVIDMHESATDALKRKESSIYKAVDLVKNGEANAVVSAGHSGATMSLATLRIGRIKGVARPAIATLMPTLKGGYTLVLDVGANVDCKPEHLFQFAVMGEAYAKEVMGVKHPKVGLLSNGEEESKGDEITKEAHKKLLKLGSFIGNVEGNNIFDNSVNVVVCDGFVGNIVLKTSEGVADSITKIIRQNIRRSPVAIAGAMLMRKVFKILKTQVDYAEYGGAPLLGIQGCAIVGHGKSNAKAVKNAIFQALNFADSTINTTIESELLRYKI</sequence>
<evidence type="ECO:0000256" key="8">
    <source>
        <dbReference type="ARBA" id="ARBA00024069"/>
    </source>
</evidence>